<evidence type="ECO:0000313" key="9">
    <source>
        <dbReference type="EMBL" id="TFZ39541.1"/>
    </source>
</evidence>
<evidence type="ECO:0000313" key="10">
    <source>
        <dbReference type="Proteomes" id="UP000298381"/>
    </source>
</evidence>
<dbReference type="GO" id="GO:0006281">
    <property type="term" value="P:DNA repair"/>
    <property type="evidence" value="ECO:0007669"/>
    <property type="project" value="InterPro"/>
</dbReference>
<keyword evidence="10" id="KW-1185">Reference proteome</keyword>
<dbReference type="OrthoDB" id="9809852at2"/>
<proteinExistence type="inferred from homology"/>
<accession>A0A4Z0D1B7</accession>
<evidence type="ECO:0000256" key="4">
    <source>
        <dbReference type="ARBA" id="ARBA00022801"/>
    </source>
</evidence>
<dbReference type="NCBIfam" id="TIGR00644">
    <property type="entry name" value="recJ"/>
    <property type="match status" value="1"/>
</dbReference>
<dbReference type="SUPFAM" id="SSF64182">
    <property type="entry name" value="DHH phosphoesterases"/>
    <property type="match status" value="1"/>
</dbReference>
<dbReference type="GO" id="GO:0006310">
    <property type="term" value="P:DNA recombination"/>
    <property type="evidence" value="ECO:0007669"/>
    <property type="project" value="InterPro"/>
</dbReference>
<name>A0A4Z0D1B7_9FIRM</name>
<protein>
    <recommendedName>
        <fullName evidence="2">Single-stranded-DNA-specific exonuclease RecJ</fullName>
    </recommendedName>
</protein>
<dbReference type="PANTHER" id="PTHR30255">
    <property type="entry name" value="SINGLE-STRANDED-DNA-SPECIFIC EXONUCLEASE RECJ"/>
    <property type="match status" value="1"/>
</dbReference>
<dbReference type="RefSeq" id="WP_135271505.1">
    <property type="nucleotide sequence ID" value="NZ_SRIB01000011.1"/>
</dbReference>
<organism evidence="9 10">
    <name type="scientific">Soehngenia longivitae</name>
    <dbReference type="NCBI Taxonomy" id="2562294"/>
    <lineage>
        <taxon>Bacteria</taxon>
        <taxon>Bacillati</taxon>
        <taxon>Bacillota</taxon>
        <taxon>Tissierellia</taxon>
        <taxon>Tissierellales</taxon>
        <taxon>Tissierellaceae</taxon>
        <taxon>Soehngenia</taxon>
    </lineage>
</organism>
<sequence length="585" mass="66569">MEKWYIRNKKGNIEKISNEFKISKILAKLLINRDITDNDNIYKFLYPKIESQYDGELMNDFSTAINLIKSKISQRKKIRIIGDYDVDGITSVYILYDCLKKIGADIDYYIPHRINDGYGINKTIVLEAKAQGIDTIITCDNGISQLEPLEIAKNMGMTYIITDHHDIAIDNNNIDNPIFKLADAVINPHKYSCKYPNKNICGAGIAYKIARNLQKTYSIANYNTNYLEFVALATVCDVVDLRDENRIFVVEGLNKIKTTENVGLKTLLRKTGLMDKNITTYHIGFIIGPILNASGRLESALLALELFVTNEIDRIDEISDKLIVLNQERKDMTEIGVNSVIKIIEENFLNDNVLVVYEPTIHESIAGIIAGRVKEKYNKPTIVLTKSKNNIKGSARSIDEYHMYNELYKCKEILLNFGGHPMAAGLSLEKSNIDNLRHKLNNLSKLTKENIANKIYIDMPLPLSSVDEKLIQEINILNPFGTGNPKPLFGAKNINILKLNVLGKNDNVLKFVVEHKGKIYNNIILFQSLNEFSNSLKLFYGDNNLEELLLGKENSSKIDIIYYPELNVYNGITQVQFIIKNYRFI</sequence>
<evidence type="ECO:0000259" key="7">
    <source>
        <dbReference type="Pfam" id="PF02272"/>
    </source>
</evidence>
<dbReference type="Pfam" id="PF17768">
    <property type="entry name" value="RecJ_OB"/>
    <property type="match status" value="1"/>
</dbReference>
<evidence type="ECO:0000256" key="2">
    <source>
        <dbReference type="ARBA" id="ARBA00019841"/>
    </source>
</evidence>
<keyword evidence="4" id="KW-0378">Hydrolase</keyword>
<keyword evidence="3" id="KW-0540">Nuclease</keyword>
<evidence type="ECO:0000256" key="1">
    <source>
        <dbReference type="ARBA" id="ARBA00005915"/>
    </source>
</evidence>
<evidence type="ECO:0000259" key="8">
    <source>
        <dbReference type="Pfam" id="PF17768"/>
    </source>
</evidence>
<gene>
    <name evidence="9" type="primary">recJ</name>
    <name evidence="9" type="ORF">E4100_07905</name>
</gene>
<dbReference type="InterPro" id="IPR004610">
    <property type="entry name" value="RecJ"/>
</dbReference>
<dbReference type="Gene3D" id="3.10.310.30">
    <property type="match status" value="1"/>
</dbReference>
<evidence type="ECO:0000256" key="5">
    <source>
        <dbReference type="ARBA" id="ARBA00022839"/>
    </source>
</evidence>
<dbReference type="InterPro" id="IPR041122">
    <property type="entry name" value="RecJ_OB"/>
</dbReference>
<dbReference type="InterPro" id="IPR051673">
    <property type="entry name" value="SSDNA_exonuclease_RecJ"/>
</dbReference>
<dbReference type="GO" id="GO:0008409">
    <property type="term" value="F:5'-3' exonuclease activity"/>
    <property type="evidence" value="ECO:0007669"/>
    <property type="project" value="InterPro"/>
</dbReference>
<evidence type="ECO:0000256" key="3">
    <source>
        <dbReference type="ARBA" id="ARBA00022722"/>
    </source>
</evidence>
<dbReference type="Pfam" id="PF01368">
    <property type="entry name" value="DHH"/>
    <property type="match status" value="1"/>
</dbReference>
<dbReference type="InterPro" id="IPR038763">
    <property type="entry name" value="DHH_sf"/>
</dbReference>
<feature type="domain" description="DHHA1" evidence="7">
    <location>
        <begin position="350"/>
        <end position="442"/>
    </location>
</feature>
<dbReference type="PANTHER" id="PTHR30255:SF2">
    <property type="entry name" value="SINGLE-STRANDED-DNA-SPECIFIC EXONUCLEASE RECJ"/>
    <property type="match status" value="1"/>
</dbReference>
<comment type="similarity">
    <text evidence="1">Belongs to the RecJ family.</text>
</comment>
<feature type="domain" description="RecJ OB" evidence="8">
    <location>
        <begin position="457"/>
        <end position="580"/>
    </location>
</feature>
<evidence type="ECO:0000259" key="6">
    <source>
        <dbReference type="Pfam" id="PF01368"/>
    </source>
</evidence>
<dbReference type="Gene3D" id="3.90.1640.30">
    <property type="match status" value="1"/>
</dbReference>
<keyword evidence="5 9" id="KW-0269">Exonuclease</keyword>
<dbReference type="AlphaFoldDB" id="A0A4Z0D1B7"/>
<dbReference type="InterPro" id="IPR001667">
    <property type="entry name" value="DDH_dom"/>
</dbReference>
<reference evidence="9 10" key="1">
    <citation type="submission" date="2019-03" db="EMBL/GenBank/DDBJ databases">
        <title>Draft genome sequence data and analysis of a Fermenting Bacterium, Soehngenia longevitae strain 1933PT, isolated from petroleum reservoir in Azerbaijan.</title>
        <authorList>
            <person name="Grouzdev D.S."/>
            <person name="Bidzhieva S.K."/>
            <person name="Sokolova D.S."/>
            <person name="Tourova T.P."/>
            <person name="Poltaraus A.B."/>
            <person name="Nazina T.N."/>
        </authorList>
    </citation>
    <scope>NUCLEOTIDE SEQUENCE [LARGE SCALE GENOMIC DNA]</scope>
    <source>
        <strain evidence="9 10">1933P</strain>
    </source>
</reference>
<comment type="caution">
    <text evidence="9">The sequence shown here is derived from an EMBL/GenBank/DDBJ whole genome shotgun (WGS) entry which is preliminary data.</text>
</comment>
<dbReference type="EMBL" id="SRIB01000011">
    <property type="protein sequence ID" value="TFZ39541.1"/>
    <property type="molecule type" value="Genomic_DNA"/>
</dbReference>
<feature type="domain" description="DDH" evidence="6">
    <location>
        <begin position="77"/>
        <end position="234"/>
    </location>
</feature>
<dbReference type="GO" id="GO:0003676">
    <property type="term" value="F:nucleic acid binding"/>
    <property type="evidence" value="ECO:0007669"/>
    <property type="project" value="InterPro"/>
</dbReference>
<dbReference type="Proteomes" id="UP000298381">
    <property type="component" value="Unassembled WGS sequence"/>
</dbReference>
<dbReference type="Pfam" id="PF02272">
    <property type="entry name" value="DHHA1"/>
    <property type="match status" value="1"/>
</dbReference>
<dbReference type="InterPro" id="IPR003156">
    <property type="entry name" value="DHHA1_dom"/>
</dbReference>